<dbReference type="Proteomes" id="UP000290407">
    <property type="component" value="Unassembled WGS sequence"/>
</dbReference>
<dbReference type="Pfam" id="PF20613">
    <property type="entry name" value="HipA_2"/>
    <property type="match status" value="1"/>
</dbReference>
<feature type="domain" description="HipA-like kinase" evidence="1">
    <location>
        <begin position="18"/>
        <end position="236"/>
    </location>
</feature>
<keyword evidence="3" id="KW-1185">Reference proteome</keyword>
<sequence>MPADQPELRTVDVTRYVTPLREGGSLPAIVEADDDFLYVLKFRGAGQGAKALIAELIAGELARLLGLRIPEIVFATLDEAFGRTEPDEEIQDLLRASEGLNLGLHYLAGAITFDPLVTTVDARLASQIVWLDCFITNVDRTVRNTNMLIWHKELWLIDHGASLYFHHSGQPWDEQARRPFAPIKDHVLLSRATELEAVDAEFRQLLTPDRIRAIVALVPDAWLTDESSTESADERRAVYANFLETRLTYSQTFVNAANDARKALV</sequence>
<dbReference type="GO" id="GO:0008483">
    <property type="term" value="F:transaminase activity"/>
    <property type="evidence" value="ECO:0007669"/>
    <property type="project" value="UniProtKB-KW"/>
</dbReference>
<gene>
    <name evidence="2" type="ORF">EQG79_22760</name>
</gene>
<dbReference type="EMBL" id="SBLB01000007">
    <property type="protein sequence ID" value="RYC67536.1"/>
    <property type="molecule type" value="Genomic_DNA"/>
</dbReference>
<name>A0A4Q2UF23_9BACT</name>
<reference evidence="2 3" key="1">
    <citation type="submission" date="2019-01" db="EMBL/GenBank/DDBJ databases">
        <title>Spirosoma flava sp. nov., a propanil-degrading bacterium isolated from herbicide-contaminated soil.</title>
        <authorList>
            <person name="Zhang L."/>
            <person name="Jiang J.-D."/>
        </authorList>
    </citation>
    <scope>NUCLEOTIDE SEQUENCE [LARGE SCALE GENOMIC DNA]</scope>
    <source>
        <strain evidence="2 3">TY50</strain>
    </source>
</reference>
<comment type="caution">
    <text evidence="2">The sequence shown here is derived from an EMBL/GenBank/DDBJ whole genome shotgun (WGS) entry which is preliminary data.</text>
</comment>
<dbReference type="InterPro" id="IPR046748">
    <property type="entry name" value="HipA_2"/>
</dbReference>
<dbReference type="AlphaFoldDB" id="A0A4Q2UF23"/>
<accession>A0A4Q2UF23</accession>
<keyword evidence="2" id="KW-0032">Aminotransferase</keyword>
<evidence type="ECO:0000313" key="3">
    <source>
        <dbReference type="Proteomes" id="UP000290407"/>
    </source>
</evidence>
<organism evidence="2 3">
    <name type="scientific">Spirosoma sordidisoli</name>
    <dbReference type="NCBI Taxonomy" id="2502893"/>
    <lineage>
        <taxon>Bacteria</taxon>
        <taxon>Pseudomonadati</taxon>
        <taxon>Bacteroidota</taxon>
        <taxon>Cytophagia</taxon>
        <taxon>Cytophagales</taxon>
        <taxon>Cytophagaceae</taxon>
        <taxon>Spirosoma</taxon>
    </lineage>
</organism>
<protein>
    <submittedName>
        <fullName evidence="2">Aminotransferase class I and II</fullName>
    </submittedName>
</protein>
<dbReference type="RefSeq" id="WP_129604443.1">
    <property type="nucleotide sequence ID" value="NZ_SBLB01000007.1"/>
</dbReference>
<proteinExistence type="predicted"/>
<keyword evidence="2" id="KW-0808">Transferase</keyword>
<evidence type="ECO:0000313" key="2">
    <source>
        <dbReference type="EMBL" id="RYC67536.1"/>
    </source>
</evidence>
<evidence type="ECO:0000259" key="1">
    <source>
        <dbReference type="Pfam" id="PF20613"/>
    </source>
</evidence>